<dbReference type="Gene3D" id="3.40.1110.10">
    <property type="entry name" value="Calcium-transporting ATPase, cytoplasmic domain N"/>
    <property type="match status" value="1"/>
</dbReference>
<evidence type="ECO:0000313" key="2">
    <source>
        <dbReference type="Proteomes" id="UP000294823"/>
    </source>
</evidence>
<dbReference type="SUPFAM" id="SSF81660">
    <property type="entry name" value="Metal cation-transporting ATPase, ATP-binding domain N"/>
    <property type="match status" value="1"/>
</dbReference>
<feature type="non-terminal residue" evidence="1">
    <location>
        <position position="106"/>
    </location>
</feature>
<sequence length="106" mass="11160">LTLGQPILENADRIAARDLAVARALAQGSAHPLARAIAATDAGGASAEVTELREVPGYGVEGRWQDQPVRLGRADWVGATQGDVTATWLRIGQAAPVAFEFKDALR</sequence>
<comment type="caution">
    <text evidence="1">The sequence shown here is derived from an EMBL/GenBank/DDBJ whole genome shotgun (WGS) entry which is preliminary data.</text>
</comment>
<evidence type="ECO:0000313" key="1">
    <source>
        <dbReference type="EMBL" id="TDA90424.1"/>
    </source>
</evidence>
<organism evidence="1 2">
    <name type="scientific">Halomonas marinisediminis</name>
    <dbReference type="NCBI Taxonomy" id="2546095"/>
    <lineage>
        <taxon>Bacteria</taxon>
        <taxon>Pseudomonadati</taxon>
        <taxon>Pseudomonadota</taxon>
        <taxon>Gammaproteobacteria</taxon>
        <taxon>Oceanospirillales</taxon>
        <taxon>Halomonadaceae</taxon>
        <taxon>Halomonas</taxon>
    </lineage>
</organism>
<keyword evidence="2" id="KW-1185">Reference proteome</keyword>
<accession>A0ABY2D3A0</accession>
<dbReference type="RefSeq" id="WP_205741987.1">
    <property type="nucleotide sequence ID" value="NZ_SLTR01000189.1"/>
</dbReference>
<dbReference type="Proteomes" id="UP000294823">
    <property type="component" value="Unassembled WGS sequence"/>
</dbReference>
<name>A0ABY2D3A0_9GAMM</name>
<dbReference type="InterPro" id="IPR023299">
    <property type="entry name" value="ATPase_P-typ_cyto_dom_N"/>
</dbReference>
<feature type="non-terminal residue" evidence="1">
    <location>
        <position position="1"/>
    </location>
</feature>
<protein>
    <submittedName>
        <fullName evidence="1">ATPase</fullName>
    </submittedName>
</protein>
<gene>
    <name evidence="1" type="ORF">E0702_16320</name>
</gene>
<proteinExistence type="predicted"/>
<dbReference type="EMBL" id="SLTR01000189">
    <property type="protein sequence ID" value="TDA90424.1"/>
    <property type="molecule type" value="Genomic_DNA"/>
</dbReference>
<reference evidence="1 2" key="1">
    <citation type="submission" date="2019-03" db="EMBL/GenBank/DDBJ databases">
        <title>Halomonas marinisediminis sp. nov., a moderately halophilic bacterium isolated from the Bohai Gulf.</title>
        <authorList>
            <person name="Ji X."/>
        </authorList>
    </citation>
    <scope>NUCLEOTIDE SEQUENCE [LARGE SCALE GENOMIC DNA]</scope>
    <source>
        <strain evidence="1 2">204</strain>
    </source>
</reference>